<dbReference type="PROSITE" id="PS50928">
    <property type="entry name" value="ABC_TM1"/>
    <property type="match status" value="1"/>
</dbReference>
<keyword evidence="4" id="KW-0500">Molybdenum</keyword>
<dbReference type="PANTHER" id="PTHR30183:SF3">
    <property type="entry name" value="MOLYBDENUM TRANSPORT SYSTEM PERMEASE PROTEIN MODB"/>
    <property type="match status" value="1"/>
</dbReference>
<evidence type="ECO:0000256" key="1">
    <source>
        <dbReference type="ARBA" id="ARBA00004651"/>
    </source>
</evidence>
<keyword evidence="3" id="KW-1003">Cell membrane</keyword>
<dbReference type="SUPFAM" id="SSF161098">
    <property type="entry name" value="MetI-like"/>
    <property type="match status" value="1"/>
</dbReference>
<proteinExistence type="predicted"/>
<organism evidence="10">
    <name type="scientific">marine metagenome</name>
    <dbReference type="NCBI Taxonomy" id="408172"/>
    <lineage>
        <taxon>unclassified sequences</taxon>
        <taxon>metagenomes</taxon>
        <taxon>ecological metagenomes</taxon>
    </lineage>
</organism>
<comment type="subcellular location">
    <subcellularLocation>
        <location evidence="1">Cell membrane</location>
        <topology evidence="1">Multi-pass membrane protein</topology>
    </subcellularLocation>
</comment>
<evidence type="ECO:0000256" key="5">
    <source>
        <dbReference type="ARBA" id="ARBA00022692"/>
    </source>
</evidence>
<evidence type="ECO:0000313" key="10">
    <source>
        <dbReference type="EMBL" id="SVA12895.1"/>
    </source>
</evidence>
<keyword evidence="6 8" id="KW-1133">Transmembrane helix</keyword>
<accession>A0A381T9P8</accession>
<dbReference type="InterPro" id="IPR011867">
    <property type="entry name" value="ModB_ABC"/>
</dbReference>
<dbReference type="GO" id="GO:0005886">
    <property type="term" value="C:plasma membrane"/>
    <property type="evidence" value="ECO:0007669"/>
    <property type="project" value="UniProtKB-SubCell"/>
</dbReference>
<evidence type="ECO:0000256" key="4">
    <source>
        <dbReference type="ARBA" id="ARBA00022505"/>
    </source>
</evidence>
<name>A0A381T9P8_9ZZZZ</name>
<evidence type="ECO:0000259" key="9">
    <source>
        <dbReference type="PROSITE" id="PS50928"/>
    </source>
</evidence>
<dbReference type="NCBIfam" id="TIGR02141">
    <property type="entry name" value="modB_ABC"/>
    <property type="match status" value="1"/>
</dbReference>
<dbReference type="Gene3D" id="1.10.3720.10">
    <property type="entry name" value="MetI-like"/>
    <property type="match status" value="1"/>
</dbReference>
<dbReference type="InterPro" id="IPR035906">
    <property type="entry name" value="MetI-like_sf"/>
</dbReference>
<evidence type="ECO:0000256" key="3">
    <source>
        <dbReference type="ARBA" id="ARBA00022475"/>
    </source>
</evidence>
<dbReference type="AlphaFoldDB" id="A0A381T9P8"/>
<keyword evidence="2" id="KW-0813">Transport</keyword>
<dbReference type="GO" id="GO:0015098">
    <property type="term" value="F:molybdate ion transmembrane transporter activity"/>
    <property type="evidence" value="ECO:0007669"/>
    <property type="project" value="InterPro"/>
</dbReference>
<reference evidence="10" key="1">
    <citation type="submission" date="2018-05" db="EMBL/GenBank/DDBJ databases">
        <authorList>
            <person name="Lanie J.A."/>
            <person name="Ng W.-L."/>
            <person name="Kazmierczak K.M."/>
            <person name="Andrzejewski T.M."/>
            <person name="Davidsen T.M."/>
            <person name="Wayne K.J."/>
            <person name="Tettelin H."/>
            <person name="Glass J.I."/>
            <person name="Rusch D."/>
            <person name="Podicherti R."/>
            <person name="Tsui H.-C.T."/>
            <person name="Winkler M.E."/>
        </authorList>
    </citation>
    <scope>NUCLEOTIDE SEQUENCE</scope>
</reference>
<evidence type="ECO:0000256" key="7">
    <source>
        <dbReference type="ARBA" id="ARBA00023136"/>
    </source>
</evidence>
<feature type="domain" description="ABC transmembrane type-1" evidence="9">
    <location>
        <begin position="1"/>
        <end position="203"/>
    </location>
</feature>
<feature type="transmembrane region" description="Helical" evidence="8">
    <location>
        <begin position="36"/>
        <end position="59"/>
    </location>
</feature>
<gene>
    <name evidence="10" type="ORF">METZ01_LOCUS65749</name>
</gene>
<sequence>MLSLLVSVLAAGVILVLGTPLAWVLARVDIPGRRLLRALVVLPMVLPPVVGGTALLFALGRRGLVGQWLDAWFGLILPFTTAGAVVAATFVALPFYVVAVEGALRLGDDHLEQMAGTLGARPLTVLRRITLPRLLPAIGAGLALAWARALGEFGATITFAGNLPGRTQTLPLATFLALETDPEAALALSLVMLAVSLAVLVPLRDRWLPGR</sequence>
<feature type="transmembrane region" description="Helical" evidence="8">
    <location>
        <begin position="184"/>
        <end position="203"/>
    </location>
</feature>
<keyword evidence="7 8" id="KW-0472">Membrane</keyword>
<evidence type="ECO:0000256" key="2">
    <source>
        <dbReference type="ARBA" id="ARBA00022448"/>
    </source>
</evidence>
<evidence type="ECO:0000256" key="8">
    <source>
        <dbReference type="SAM" id="Phobius"/>
    </source>
</evidence>
<evidence type="ECO:0000256" key="6">
    <source>
        <dbReference type="ARBA" id="ARBA00022989"/>
    </source>
</evidence>
<protein>
    <recommendedName>
        <fullName evidence="9">ABC transmembrane type-1 domain-containing protein</fullName>
    </recommendedName>
</protein>
<dbReference type="EMBL" id="UINC01004242">
    <property type="protein sequence ID" value="SVA12895.1"/>
    <property type="molecule type" value="Genomic_DNA"/>
</dbReference>
<dbReference type="CDD" id="cd06261">
    <property type="entry name" value="TM_PBP2"/>
    <property type="match status" value="1"/>
</dbReference>
<dbReference type="Pfam" id="PF00528">
    <property type="entry name" value="BPD_transp_1"/>
    <property type="match status" value="1"/>
</dbReference>
<keyword evidence="5 8" id="KW-0812">Transmembrane</keyword>
<dbReference type="InterPro" id="IPR000515">
    <property type="entry name" value="MetI-like"/>
</dbReference>
<dbReference type="PANTHER" id="PTHR30183">
    <property type="entry name" value="MOLYBDENUM TRANSPORT SYSTEM PERMEASE PROTEIN MODB"/>
    <property type="match status" value="1"/>
</dbReference>
<feature type="transmembrane region" description="Helical" evidence="8">
    <location>
        <begin position="71"/>
        <end position="97"/>
    </location>
</feature>